<gene>
    <name evidence="4" type="primary">maoA_1</name>
    <name evidence="4" type="ORF">EUAN_01280</name>
</gene>
<dbReference type="InterPro" id="IPR012854">
    <property type="entry name" value="Cu_amine_oxidase-like_N"/>
</dbReference>
<dbReference type="InterPro" id="IPR035940">
    <property type="entry name" value="CAP_sf"/>
</dbReference>
<evidence type="ECO:0000259" key="2">
    <source>
        <dbReference type="Pfam" id="PF07833"/>
    </source>
</evidence>
<dbReference type="AlphaFoldDB" id="A0A1S1V9S1"/>
<dbReference type="EC" id="1.4.3.21" evidence="4"/>
<dbReference type="OrthoDB" id="2379109at2"/>
<proteinExistence type="predicted"/>
<dbReference type="RefSeq" id="WP_071060626.1">
    <property type="nucleotide sequence ID" value="NZ_MKIE01000001.1"/>
</dbReference>
<dbReference type="Pfam" id="PF14504">
    <property type="entry name" value="CAP_assoc_N"/>
    <property type="match status" value="1"/>
</dbReference>
<organism evidence="4 5">
    <name type="scientific">Andreesenia angusta</name>
    <dbReference type="NCBI Taxonomy" id="39480"/>
    <lineage>
        <taxon>Bacteria</taxon>
        <taxon>Bacillati</taxon>
        <taxon>Bacillota</taxon>
        <taxon>Tissierellia</taxon>
        <taxon>Tissierellales</taxon>
        <taxon>Gottschalkiaceae</taxon>
        <taxon>Andreesenia</taxon>
    </lineage>
</organism>
<protein>
    <submittedName>
        <fullName evidence="4">Primary amine oxidase</fullName>
        <ecNumber evidence="4">1.4.3.21</ecNumber>
    </submittedName>
</protein>
<accession>A0A1S1V9S1</accession>
<name>A0A1S1V9S1_9FIRM</name>
<comment type="caution">
    <text evidence="4">The sequence shown here is derived from an EMBL/GenBank/DDBJ whole genome shotgun (WGS) entry which is preliminary data.</text>
</comment>
<dbReference type="STRING" id="39480.EUAN_01280"/>
<keyword evidence="5" id="KW-1185">Reference proteome</keyword>
<dbReference type="Proteomes" id="UP000180254">
    <property type="component" value="Unassembled WGS sequence"/>
</dbReference>
<evidence type="ECO:0000313" key="5">
    <source>
        <dbReference type="Proteomes" id="UP000180254"/>
    </source>
</evidence>
<dbReference type="InterPro" id="IPR036582">
    <property type="entry name" value="Mao_N_sf"/>
</dbReference>
<reference evidence="4 5" key="1">
    <citation type="submission" date="2016-09" db="EMBL/GenBank/DDBJ databases">
        <title>Genome sequence of Eubacterium angustum.</title>
        <authorList>
            <person name="Poehlein A."/>
            <person name="Daniel R."/>
        </authorList>
    </citation>
    <scope>NUCLEOTIDE SEQUENCE [LARGE SCALE GENOMIC DNA]</scope>
    <source>
        <strain evidence="4 5">DSM 1989</strain>
    </source>
</reference>
<keyword evidence="4" id="KW-0560">Oxidoreductase</keyword>
<feature type="domain" description="SCP" evidence="1">
    <location>
        <begin position="310"/>
        <end position="425"/>
    </location>
</feature>
<dbReference type="PANTHER" id="PTHR31157:SF1">
    <property type="entry name" value="SCP DOMAIN-CONTAINING PROTEIN"/>
    <property type="match status" value="1"/>
</dbReference>
<sequence length="429" mass="48892">MKSELFFSIKSTRKYALVLLVFSLLAFQFGCERNEGRDKISVVINEERLVSDVDPVVVNERTMLPMRAVLEGIGAKVEWDNETQTAIAVKGETEARLREGSEYATVNGEEIWLDAPVVSISGRMFVPVRFVAETFGMEVSWDNESRIVTIEDKNYEMVKSGRVNVGNDSFYIGQSEDELVSRMGSPDRKDRSEKGFLWYIYSSDYSRYVQIGVEEGKVVAIYTNSNDLEYDGRVRFGMMSPNVEAEFPDGRSFFDGKYDIYVEDQVLTLFVDVHESNTVTSLLLMDKDVYSRNDSKYSLDIKKANEKQLLDLSNGVRSRYGLNYFVWSEEMSEVAVGHSEDMSERNYFSHENPDGESPFDRIENSGILYMSAAENIAAGYPNAIYAHEAWMNSGSHREAILSEIERFGAGIAQNNEGYIYFTENFYTPR</sequence>
<dbReference type="SUPFAM" id="SSF55797">
    <property type="entry name" value="PR-1-like"/>
    <property type="match status" value="1"/>
</dbReference>
<evidence type="ECO:0000313" key="4">
    <source>
        <dbReference type="EMBL" id="OHW63264.1"/>
    </source>
</evidence>
<feature type="domain" description="CAP-associated" evidence="3">
    <location>
        <begin position="172"/>
        <end position="291"/>
    </location>
</feature>
<dbReference type="PANTHER" id="PTHR31157">
    <property type="entry name" value="SCP DOMAIN-CONTAINING PROTEIN"/>
    <property type="match status" value="1"/>
</dbReference>
<evidence type="ECO:0000259" key="1">
    <source>
        <dbReference type="Pfam" id="PF00188"/>
    </source>
</evidence>
<dbReference type="GO" id="GO:0008131">
    <property type="term" value="F:primary methylamine oxidase activity"/>
    <property type="evidence" value="ECO:0007669"/>
    <property type="project" value="UniProtKB-EC"/>
</dbReference>
<dbReference type="Gene3D" id="3.30.457.10">
    <property type="entry name" value="Copper amine oxidase-like, N-terminal domain"/>
    <property type="match status" value="1"/>
</dbReference>
<dbReference type="CDD" id="cd05379">
    <property type="entry name" value="CAP_bacterial"/>
    <property type="match status" value="1"/>
</dbReference>
<dbReference type="SUPFAM" id="SSF55383">
    <property type="entry name" value="Copper amine oxidase, domain N"/>
    <property type="match status" value="1"/>
</dbReference>
<dbReference type="InterPro" id="IPR014044">
    <property type="entry name" value="CAP_dom"/>
</dbReference>
<dbReference type="EMBL" id="MKIE01000001">
    <property type="protein sequence ID" value="OHW63264.1"/>
    <property type="molecule type" value="Genomic_DNA"/>
</dbReference>
<dbReference type="Pfam" id="PF00188">
    <property type="entry name" value="CAP"/>
    <property type="match status" value="1"/>
</dbReference>
<dbReference type="Gene3D" id="3.40.33.10">
    <property type="entry name" value="CAP"/>
    <property type="match status" value="1"/>
</dbReference>
<dbReference type="Pfam" id="PF07833">
    <property type="entry name" value="Cu_amine_oxidN1"/>
    <property type="match status" value="1"/>
</dbReference>
<feature type="domain" description="Copper amine oxidase-like N-terminal" evidence="2">
    <location>
        <begin position="43"/>
        <end position="150"/>
    </location>
</feature>
<evidence type="ECO:0000259" key="3">
    <source>
        <dbReference type="Pfam" id="PF14504"/>
    </source>
</evidence>
<dbReference type="InterPro" id="IPR029410">
    <property type="entry name" value="CAP_assoc"/>
</dbReference>